<dbReference type="RefSeq" id="WP_094037631.1">
    <property type="nucleotide sequence ID" value="NZ_CP022542.1"/>
</dbReference>
<geneLocation type="plasmid" evidence="2">
    <name>psms3-2</name>
</geneLocation>
<evidence type="ECO:0000313" key="2">
    <source>
        <dbReference type="Proteomes" id="UP000203589"/>
    </source>
</evidence>
<evidence type="ECO:0000313" key="1">
    <source>
        <dbReference type="EMBL" id="ASP23558.1"/>
    </source>
</evidence>
<dbReference type="AlphaFoldDB" id="A0A222EBW6"/>
<name>A0A222EBW6_9RHOB</name>
<protein>
    <submittedName>
        <fullName evidence="1">3-ketoacyl-(Acyl-carrier-protein) reductase</fullName>
    </submittedName>
</protein>
<gene>
    <name evidence="1" type="ORF">ANTHELSMS3_04660</name>
</gene>
<dbReference type="Proteomes" id="UP000203589">
    <property type="component" value="Plasmid pSMS3-2"/>
</dbReference>
<organism evidence="1 2">
    <name type="scientific">Antarctobacter heliothermus</name>
    <dbReference type="NCBI Taxonomy" id="74033"/>
    <lineage>
        <taxon>Bacteria</taxon>
        <taxon>Pseudomonadati</taxon>
        <taxon>Pseudomonadota</taxon>
        <taxon>Alphaproteobacteria</taxon>
        <taxon>Rhodobacterales</taxon>
        <taxon>Roseobacteraceae</taxon>
        <taxon>Antarctobacter</taxon>
    </lineage>
</organism>
<dbReference type="EMBL" id="CP022542">
    <property type="protein sequence ID" value="ASP23558.1"/>
    <property type="molecule type" value="Genomic_DNA"/>
</dbReference>
<sequence length="183" mass="18925">MTDLRNVVLAGDDGDLVRSIAERLKAEGCAVSTGADRMNDAGCWGIVYVAAEAPEQPVDALDIDDFLNRTDETMTGAASAVRAALAAGNLRRIVLVGNLAARGRSSVTMPAALGGGLTALARSWALEFAAENVTANTILAEEPQEVAESVAEATAFLLSPRSGMISGQVLQVSRDTDAGILPI</sequence>
<keyword evidence="2" id="KW-1185">Reference proteome</keyword>
<dbReference type="SUPFAM" id="SSF51735">
    <property type="entry name" value="NAD(P)-binding Rossmann-fold domains"/>
    <property type="match status" value="1"/>
</dbReference>
<dbReference type="Gene3D" id="3.40.50.720">
    <property type="entry name" value="NAD(P)-binding Rossmann-like Domain"/>
    <property type="match status" value="1"/>
</dbReference>
<dbReference type="KEGG" id="aht:ANTHELSMS3_04660"/>
<keyword evidence="1" id="KW-0614">Plasmid</keyword>
<dbReference type="InterPro" id="IPR036291">
    <property type="entry name" value="NAD(P)-bd_dom_sf"/>
</dbReference>
<proteinExistence type="predicted"/>
<reference evidence="1 2" key="1">
    <citation type="submission" date="2017-07" db="EMBL/GenBank/DDBJ databases">
        <title>Genome Sequence of Antarctobacter heliothermus Strain SMS3 Isolated from a culture of the Diatom Skeletonema marinoi.</title>
        <authorList>
            <person name="Topel M."/>
            <person name="Pinder M.I.M."/>
            <person name="Johansson O.N."/>
            <person name="Kourtchenko O."/>
            <person name="Godhe A."/>
            <person name="Clarke A.K."/>
        </authorList>
    </citation>
    <scope>NUCLEOTIDE SEQUENCE [LARGE SCALE GENOMIC DNA]</scope>
    <source>
        <strain evidence="1 2">SMS3</strain>
        <plasmid evidence="2">Plasmid psms3-2</plasmid>
    </source>
</reference>
<accession>A0A222EBW6</accession>